<dbReference type="GO" id="GO:0032259">
    <property type="term" value="P:methylation"/>
    <property type="evidence" value="ECO:0007669"/>
    <property type="project" value="UniProtKB-KW"/>
</dbReference>
<accession>A0A8I1AC70</accession>
<dbReference type="Gene3D" id="3.40.50.150">
    <property type="entry name" value="Vaccinia Virus protein VP39"/>
    <property type="match status" value="1"/>
</dbReference>
<dbReference type="InterPro" id="IPR041698">
    <property type="entry name" value="Methyltransf_25"/>
</dbReference>
<dbReference type="EMBL" id="JAECVW010000002">
    <property type="protein sequence ID" value="MBH8594475.1"/>
    <property type="molecule type" value="Genomic_DNA"/>
</dbReference>
<sequence length="203" mass="22235">MDWNQAYETGDFKNWDFGTASSELVALFAVKGLPPEGKRGVDIGCGGGWESILLAKCGFDVTGVDFSSNAIQLAKKRAEEAKVKVDFKQGNALALPVEDESVDFANDRGCLHVIPEEDRPRYVKEILRVLKPGGQLLLRGCRELTDKLKEAAGEREIAIKPLAKETIESLFSPDHFTLGPILPLRLMGQTNGIPGNIVLITKR</sequence>
<organism evidence="2 3">
    <name type="scientific">Thermoactinomyces intermedius</name>
    <dbReference type="NCBI Taxonomy" id="2024"/>
    <lineage>
        <taxon>Bacteria</taxon>
        <taxon>Bacillati</taxon>
        <taxon>Bacillota</taxon>
        <taxon>Bacilli</taxon>
        <taxon>Bacillales</taxon>
        <taxon>Thermoactinomycetaceae</taxon>
        <taxon>Thermoactinomyces</taxon>
    </lineage>
</organism>
<dbReference type="PANTHER" id="PTHR43464">
    <property type="entry name" value="METHYLTRANSFERASE"/>
    <property type="match status" value="1"/>
</dbReference>
<dbReference type="RefSeq" id="WP_181731723.1">
    <property type="nucleotide sequence ID" value="NZ_JACEIR010000003.1"/>
</dbReference>
<keyword evidence="3" id="KW-1185">Reference proteome</keyword>
<dbReference type="SUPFAM" id="SSF53335">
    <property type="entry name" value="S-adenosyl-L-methionine-dependent methyltransferases"/>
    <property type="match status" value="1"/>
</dbReference>
<dbReference type="GO" id="GO:0008168">
    <property type="term" value="F:methyltransferase activity"/>
    <property type="evidence" value="ECO:0007669"/>
    <property type="project" value="UniProtKB-KW"/>
</dbReference>
<name>A0A8I1AC70_THEIN</name>
<dbReference type="InterPro" id="IPR029063">
    <property type="entry name" value="SAM-dependent_MTases_sf"/>
</dbReference>
<evidence type="ECO:0000313" key="3">
    <source>
        <dbReference type="Proteomes" id="UP000633619"/>
    </source>
</evidence>
<comment type="caution">
    <text evidence="2">The sequence shown here is derived from an EMBL/GenBank/DDBJ whole genome shotgun (WGS) entry which is preliminary data.</text>
</comment>
<gene>
    <name evidence="2" type="ORF">I8U20_03925</name>
</gene>
<evidence type="ECO:0000259" key="1">
    <source>
        <dbReference type="Pfam" id="PF13649"/>
    </source>
</evidence>
<evidence type="ECO:0000313" key="2">
    <source>
        <dbReference type="EMBL" id="MBH8594475.1"/>
    </source>
</evidence>
<dbReference type="Pfam" id="PF13649">
    <property type="entry name" value="Methyltransf_25"/>
    <property type="match status" value="1"/>
</dbReference>
<keyword evidence="2" id="KW-0808">Transferase</keyword>
<keyword evidence="2" id="KW-0489">Methyltransferase</keyword>
<protein>
    <submittedName>
        <fullName evidence="2">Class I SAM-dependent methyltransferase</fullName>
    </submittedName>
</protein>
<feature type="domain" description="Methyltransferase" evidence="1">
    <location>
        <begin position="41"/>
        <end position="134"/>
    </location>
</feature>
<dbReference type="AlphaFoldDB" id="A0A8I1AC70"/>
<reference evidence="2 3" key="1">
    <citation type="submission" date="2020-12" db="EMBL/GenBank/DDBJ databases">
        <title>WGS of Thermoactinomyces spp.</title>
        <authorList>
            <person name="Cheng K."/>
        </authorList>
    </citation>
    <scope>NUCLEOTIDE SEQUENCE [LARGE SCALE GENOMIC DNA]</scope>
    <source>
        <strain evidence="3">CICC 10671\DSM 43846</strain>
    </source>
</reference>
<dbReference type="Proteomes" id="UP000633619">
    <property type="component" value="Unassembled WGS sequence"/>
</dbReference>
<proteinExistence type="predicted"/>
<dbReference type="CDD" id="cd02440">
    <property type="entry name" value="AdoMet_MTases"/>
    <property type="match status" value="1"/>
</dbReference>